<reference evidence="3 4" key="1">
    <citation type="submission" date="2019-11" db="EMBL/GenBank/DDBJ databases">
        <title>Genome sequences of 17 halophilic strains isolated from different environments.</title>
        <authorList>
            <person name="Furrow R.E."/>
        </authorList>
    </citation>
    <scope>NUCLEOTIDE SEQUENCE [LARGE SCALE GENOMIC DNA]</scope>
    <source>
        <strain evidence="2 3">22502_06_Cabo</strain>
        <strain evidence="1 4">22517_05_Cabo</strain>
    </source>
</reference>
<evidence type="ECO:0000313" key="1">
    <source>
        <dbReference type="EMBL" id="MYL17683.1"/>
    </source>
</evidence>
<protein>
    <submittedName>
        <fullName evidence="1">Uncharacterized protein</fullName>
    </submittedName>
</protein>
<dbReference type="AlphaFoldDB" id="A0A6B1IG62"/>
<name>A0A6B1IG62_9EURY</name>
<accession>A0A6B1IG62</accession>
<sequence>MSTAVKMDEDAKSKLEELQAEIRLKTGNKVTQQELLSTLIQSAVDSRAEFIDSFRDGTVALNETELEAFNGGKIASGVETTEDDIDDVLYG</sequence>
<gene>
    <name evidence="2" type="ORF">GLW30_13710</name>
    <name evidence="1" type="ORF">GLW36_13655</name>
</gene>
<dbReference type="EMBL" id="WMFC01000021">
    <property type="protein sequence ID" value="MYL68781.1"/>
    <property type="molecule type" value="Genomic_DNA"/>
</dbReference>
<comment type="caution">
    <text evidence="1">The sequence shown here is derived from an EMBL/GenBank/DDBJ whole genome shotgun (WGS) entry which is preliminary data.</text>
</comment>
<evidence type="ECO:0000313" key="3">
    <source>
        <dbReference type="Proteomes" id="UP000452321"/>
    </source>
</evidence>
<proteinExistence type="predicted"/>
<dbReference type="EMBL" id="WMEO01000027">
    <property type="protein sequence ID" value="MYL17683.1"/>
    <property type="molecule type" value="Genomic_DNA"/>
</dbReference>
<dbReference type="Proteomes" id="UP000460194">
    <property type="component" value="Unassembled WGS sequence"/>
</dbReference>
<evidence type="ECO:0000313" key="2">
    <source>
        <dbReference type="EMBL" id="MYL68781.1"/>
    </source>
</evidence>
<evidence type="ECO:0000313" key="4">
    <source>
        <dbReference type="Proteomes" id="UP000460194"/>
    </source>
</evidence>
<organism evidence="1 4">
    <name type="scientific">Halorubrum distributum</name>
    <dbReference type="NCBI Taxonomy" id="29283"/>
    <lineage>
        <taxon>Archaea</taxon>
        <taxon>Methanobacteriati</taxon>
        <taxon>Methanobacteriota</taxon>
        <taxon>Stenosarchaea group</taxon>
        <taxon>Halobacteria</taxon>
        <taxon>Halobacteriales</taxon>
        <taxon>Haloferacaceae</taxon>
        <taxon>Halorubrum</taxon>
        <taxon>Halorubrum distributum group</taxon>
    </lineage>
</organism>
<dbReference type="Proteomes" id="UP000452321">
    <property type="component" value="Unassembled WGS sequence"/>
</dbReference>
<dbReference type="RefSeq" id="WP_159359013.1">
    <property type="nucleotide sequence ID" value="NZ_WMEO01000027.1"/>
</dbReference>